<name>A0AAU8N7R3_9BACL</name>
<keyword evidence="2" id="KW-0808">Transferase</keyword>
<dbReference type="EMBL" id="CP159992">
    <property type="protein sequence ID" value="XCP93437.1"/>
    <property type="molecule type" value="Genomic_DNA"/>
</dbReference>
<evidence type="ECO:0000259" key="1">
    <source>
        <dbReference type="Pfam" id="PF04230"/>
    </source>
</evidence>
<sequence>MPNVQQIHPMSELKQRLEQILEVIPPRSKVYYIDYPVHSNCGDLLIMKGTEAFFKDNQIQVIQRFSVYDFDERMDIPRDHILVLHGGGNFGDLYVMHQNLREKIVENYPHHRIVLLPQTVYYQSEEALRQTVSIFNKHKDLHLYLRDEKSFQLISDHFPNCKARLMPDMAHQLWPIPFKGSPSKERLNFLRMDIEAGDEQAAVASQMQDNTLDWHTLYNRYERKLVQWAGGGLRRMKGSKLLQLGWRLYSDYLVNKAIRRFAKYETIYTSRLHGHILSCLMAKPNVLIDNSYGKNSGYYHLWTHKVNTANLAETISGSISVKPNYREKQTITV</sequence>
<accession>A0AAU8N7R3</accession>
<dbReference type="InterPro" id="IPR007345">
    <property type="entry name" value="Polysacch_pyruvyl_Trfase"/>
</dbReference>
<reference evidence="2" key="1">
    <citation type="submission" date="2024-05" db="EMBL/GenBank/DDBJ databases">
        <title>Draft genome assemblies of 36 bacteria isolated from hibernating arctic ground squirrels.</title>
        <authorList>
            <person name="McKee H."/>
            <person name="Mullen L."/>
            <person name="Drown D.M."/>
            <person name="Duddleston K.N."/>
        </authorList>
    </citation>
    <scope>NUCLEOTIDE SEQUENCE</scope>
    <source>
        <strain evidence="2">AN1007</strain>
    </source>
</reference>
<dbReference type="GO" id="GO:0016740">
    <property type="term" value="F:transferase activity"/>
    <property type="evidence" value="ECO:0007669"/>
    <property type="project" value="UniProtKB-KW"/>
</dbReference>
<protein>
    <submittedName>
        <fullName evidence="2">Polysaccharide pyruvyl transferase family protein</fullName>
    </submittedName>
</protein>
<dbReference type="AlphaFoldDB" id="A0AAU8N7R3"/>
<evidence type="ECO:0000313" key="2">
    <source>
        <dbReference type="EMBL" id="XCP93437.1"/>
    </source>
</evidence>
<proteinExistence type="predicted"/>
<organism evidence="2">
    <name type="scientific">Paenibacillus sp. AN1007</name>
    <dbReference type="NCBI Taxonomy" id="3151385"/>
    <lineage>
        <taxon>Bacteria</taxon>
        <taxon>Bacillati</taxon>
        <taxon>Bacillota</taxon>
        <taxon>Bacilli</taxon>
        <taxon>Bacillales</taxon>
        <taxon>Paenibacillaceae</taxon>
        <taxon>Paenibacillus</taxon>
    </lineage>
</organism>
<feature type="domain" description="Polysaccharide pyruvyl transferase" evidence="1">
    <location>
        <begin position="40"/>
        <end position="292"/>
    </location>
</feature>
<gene>
    <name evidence="2" type="ORF">ABXS70_19745</name>
</gene>
<dbReference type="Pfam" id="PF04230">
    <property type="entry name" value="PS_pyruv_trans"/>
    <property type="match status" value="1"/>
</dbReference>
<dbReference type="RefSeq" id="WP_366290186.1">
    <property type="nucleotide sequence ID" value="NZ_CP159992.1"/>
</dbReference>